<protein>
    <submittedName>
        <fullName evidence="2">Uncharacterized protein</fullName>
    </submittedName>
</protein>
<reference evidence="2" key="1">
    <citation type="journal article" date="2021" name="Proc. Natl. Acad. Sci. U.S.A.">
        <title>A Catalog of Tens of Thousands of Viruses from Human Metagenomes Reveals Hidden Associations with Chronic Diseases.</title>
        <authorList>
            <person name="Tisza M.J."/>
            <person name="Buck C.B."/>
        </authorList>
    </citation>
    <scope>NUCLEOTIDE SEQUENCE</scope>
    <source>
        <strain evidence="2">CtmYS12</strain>
    </source>
</reference>
<keyword evidence="1" id="KW-0812">Transmembrane</keyword>
<organism evidence="2">
    <name type="scientific">Siphoviridae sp. ctmYS12</name>
    <dbReference type="NCBI Taxonomy" id="2825652"/>
    <lineage>
        <taxon>Viruses</taxon>
        <taxon>Duplodnaviria</taxon>
        <taxon>Heunggongvirae</taxon>
        <taxon>Uroviricota</taxon>
        <taxon>Caudoviricetes</taxon>
    </lineage>
</organism>
<feature type="transmembrane region" description="Helical" evidence="1">
    <location>
        <begin position="12"/>
        <end position="36"/>
    </location>
</feature>
<proteinExistence type="predicted"/>
<sequence length="62" mass="7147">MKKAIKIIGKITKWYLILDAIVCAYIGVCRIIHLIMKYPQKSILEIDEIALNEANAEFKKIL</sequence>
<evidence type="ECO:0000256" key="1">
    <source>
        <dbReference type="SAM" id="Phobius"/>
    </source>
</evidence>
<dbReference type="EMBL" id="BK015347">
    <property type="protein sequence ID" value="DAE02598.1"/>
    <property type="molecule type" value="Genomic_DNA"/>
</dbReference>
<keyword evidence="1" id="KW-1133">Transmembrane helix</keyword>
<keyword evidence="1" id="KW-0472">Membrane</keyword>
<accession>A0A8S5P696</accession>
<name>A0A8S5P696_9CAUD</name>
<evidence type="ECO:0000313" key="2">
    <source>
        <dbReference type="EMBL" id="DAE02598.1"/>
    </source>
</evidence>